<gene>
    <name evidence="1" type="ORF">AW09_000256</name>
</gene>
<comment type="caution">
    <text evidence="1">The sequence shown here is derived from an EMBL/GenBank/DDBJ whole genome shotgun (WGS) entry which is preliminary data.</text>
</comment>
<accession>A0A080LZM8</accession>
<evidence type="ECO:0000313" key="1">
    <source>
        <dbReference type="EMBL" id="KFB74437.1"/>
    </source>
</evidence>
<dbReference type="AlphaFoldDB" id="A0A080LZM8"/>
<name>A0A080LZM8_9PROT</name>
<protein>
    <submittedName>
        <fullName evidence="1">Uncharacterized protein</fullName>
    </submittedName>
</protein>
<dbReference type="Proteomes" id="UP000020077">
    <property type="component" value="Unassembled WGS sequence"/>
</dbReference>
<organism evidence="1 2">
    <name type="scientific">Candidatus Accumulibacter phosphatis</name>
    <dbReference type="NCBI Taxonomy" id="327160"/>
    <lineage>
        <taxon>Bacteria</taxon>
        <taxon>Pseudomonadati</taxon>
        <taxon>Pseudomonadota</taxon>
        <taxon>Betaproteobacteria</taxon>
        <taxon>Candidatus Accumulibacter</taxon>
    </lineage>
</organism>
<dbReference type="EMBL" id="JDVG02000035">
    <property type="protein sequence ID" value="KFB74437.1"/>
    <property type="molecule type" value="Genomic_DNA"/>
</dbReference>
<sequence length="117" mass="12387">MQRRYLWSAVAGDDADVNLLGRGLGVAHLHVPVALVVEDAGVEQIEGWILAAAAAVLRHQLRVGIGGLRVLVEVAQIAVRRCGVEVEVVFLDVLAVVSLVAGQSEGTFLENRVCAVP</sequence>
<proteinExistence type="predicted"/>
<evidence type="ECO:0000313" key="2">
    <source>
        <dbReference type="Proteomes" id="UP000020077"/>
    </source>
</evidence>
<reference evidence="1 2" key="1">
    <citation type="submission" date="2014-02" db="EMBL/GenBank/DDBJ databases">
        <title>Expanding our view of genomic diversity in Candidatus Accumulibacter clades.</title>
        <authorList>
            <person name="Skennerton C.T."/>
            <person name="Barr J.J."/>
            <person name="Slater F.R."/>
            <person name="Bond P.L."/>
            <person name="Tyson G.W."/>
        </authorList>
    </citation>
    <scope>NUCLEOTIDE SEQUENCE [LARGE SCALE GENOMIC DNA]</scope>
    <source>
        <strain evidence="2">BA-91</strain>
    </source>
</reference>